<dbReference type="Proteomes" id="UP001367508">
    <property type="component" value="Unassembled WGS sequence"/>
</dbReference>
<proteinExistence type="predicted"/>
<keyword evidence="2" id="KW-1185">Reference proteome</keyword>
<evidence type="ECO:0000313" key="1">
    <source>
        <dbReference type="EMBL" id="KAK7321775.1"/>
    </source>
</evidence>
<reference evidence="1 2" key="1">
    <citation type="submission" date="2024-01" db="EMBL/GenBank/DDBJ databases">
        <title>The genomes of 5 underutilized Papilionoideae crops provide insights into root nodulation and disease resistanc.</title>
        <authorList>
            <person name="Jiang F."/>
        </authorList>
    </citation>
    <scope>NUCLEOTIDE SEQUENCE [LARGE SCALE GENOMIC DNA]</scope>
    <source>
        <strain evidence="1">LVBAO_FW01</strain>
        <tissue evidence="1">Leaves</tissue>
    </source>
</reference>
<gene>
    <name evidence="1" type="ORF">VNO77_32704</name>
</gene>
<protein>
    <submittedName>
        <fullName evidence="1">Uncharacterized protein</fullName>
    </submittedName>
</protein>
<dbReference type="AlphaFoldDB" id="A0AAN9KQ49"/>
<evidence type="ECO:0000313" key="2">
    <source>
        <dbReference type="Proteomes" id="UP001367508"/>
    </source>
</evidence>
<dbReference type="EMBL" id="JAYMYQ010000007">
    <property type="protein sequence ID" value="KAK7321775.1"/>
    <property type="molecule type" value="Genomic_DNA"/>
</dbReference>
<accession>A0AAN9KQ49</accession>
<organism evidence="1 2">
    <name type="scientific">Canavalia gladiata</name>
    <name type="common">Sword bean</name>
    <name type="synonym">Dolichos gladiatus</name>
    <dbReference type="NCBI Taxonomy" id="3824"/>
    <lineage>
        <taxon>Eukaryota</taxon>
        <taxon>Viridiplantae</taxon>
        <taxon>Streptophyta</taxon>
        <taxon>Embryophyta</taxon>
        <taxon>Tracheophyta</taxon>
        <taxon>Spermatophyta</taxon>
        <taxon>Magnoliopsida</taxon>
        <taxon>eudicotyledons</taxon>
        <taxon>Gunneridae</taxon>
        <taxon>Pentapetalae</taxon>
        <taxon>rosids</taxon>
        <taxon>fabids</taxon>
        <taxon>Fabales</taxon>
        <taxon>Fabaceae</taxon>
        <taxon>Papilionoideae</taxon>
        <taxon>50 kb inversion clade</taxon>
        <taxon>NPAAA clade</taxon>
        <taxon>indigoferoid/millettioid clade</taxon>
        <taxon>Phaseoleae</taxon>
        <taxon>Canavalia</taxon>
    </lineage>
</organism>
<comment type="caution">
    <text evidence="1">The sequence shown here is derived from an EMBL/GenBank/DDBJ whole genome shotgun (WGS) entry which is preliminary data.</text>
</comment>
<name>A0AAN9KQ49_CANGL</name>
<sequence length="72" mass="8033">MKKELGVQVAVGMWQSATVTIKYVKHPHKHAFVYTASMCALVIAFAKHHLPKDFYIGTVHMNHINLTGISGQ</sequence>